<dbReference type="STRING" id="523841.HFX_1679"/>
<evidence type="ECO:0000313" key="1">
    <source>
        <dbReference type="EMBL" id="AFK19385.1"/>
    </source>
</evidence>
<reference evidence="2 5" key="3">
    <citation type="journal article" date="2014" name="PLoS Genet.">
        <title>Phylogenetically driven sequencing of extremely halophilic archaea reveals strategies for static and dynamic osmo-response.</title>
        <authorList>
            <person name="Becker E.A."/>
            <person name="Seitzer P.M."/>
            <person name="Tritt A."/>
            <person name="Larsen D."/>
            <person name="Krusor M."/>
            <person name="Yao A.I."/>
            <person name="Wu D."/>
            <person name="Madern D."/>
            <person name="Eisen J.A."/>
            <person name="Darling A.E."/>
            <person name="Facciotti M.T."/>
        </authorList>
    </citation>
    <scope>NUCLEOTIDE SEQUENCE [LARGE SCALE GENOMIC DNA]</scope>
    <source>
        <strain evidence="2">ATCC 33500</strain>
        <strain evidence="5">ATCC 33500 / DSM 1411 / JCM 8866 / NBRC 14739 / NCIMB 2177 / R-4</strain>
    </source>
</reference>
<dbReference type="KEGG" id="hme:HFX_1679"/>
<dbReference type="AlphaFoldDB" id="I3R575"/>
<accession>I3R575</accession>
<evidence type="ECO:0000313" key="2">
    <source>
        <dbReference type="EMBL" id="EMA04425.1"/>
    </source>
</evidence>
<evidence type="ECO:0000313" key="5">
    <source>
        <dbReference type="Proteomes" id="UP000011603"/>
    </source>
</evidence>
<reference evidence="1" key="1">
    <citation type="journal article" date="2012" name="Appl. Environ. Microbiol.">
        <title>Identification of the haloarchaeal phasin (PhaP) that functions in polyhydroxyalkanoate accumulation and granule formation in Haloferax mediterranei.</title>
        <authorList>
            <person name="Cai S."/>
            <person name="Cai L."/>
            <person name="Liu H."/>
            <person name="Liu X."/>
            <person name="Han J."/>
            <person name="Zhou J."/>
            <person name="Xiang H."/>
        </authorList>
    </citation>
    <scope>NUCLEOTIDE SEQUENCE</scope>
    <source>
        <strain evidence="1">CGMCC 1.2087</strain>
    </source>
</reference>
<name>I3R575_HALMT</name>
<dbReference type="Proteomes" id="UP000006469">
    <property type="component" value="Chromosome"/>
</dbReference>
<dbReference type="EMBL" id="AOLO01000002">
    <property type="protein sequence ID" value="EMA04425.1"/>
    <property type="molecule type" value="Genomic_DNA"/>
</dbReference>
<keyword evidence="5" id="KW-1185">Reference proteome</keyword>
<dbReference type="GeneID" id="40157035"/>
<reference evidence="1" key="4">
    <citation type="submission" date="2014-05" db="EMBL/GenBank/DDBJ databases">
        <authorList>
            <person name="Wang L."/>
            <person name="Yang H."/>
            <person name="Xiang H."/>
        </authorList>
    </citation>
    <scope>NUCLEOTIDE SEQUENCE</scope>
    <source>
        <strain evidence="1">CGMCC 1.2087</strain>
    </source>
</reference>
<reference evidence="3 6" key="5">
    <citation type="submission" date="2019-04" db="EMBL/GenBank/DDBJ databases">
        <title>Methylomes of two halophilic Archaea, Haloarcula marismortui and Haloferax mediterranei.</title>
        <authorList>
            <person name="DasSarma S."/>
            <person name="DasSarma P."/>
            <person name="DasSarma S."/>
            <person name="Fomenkov A."/>
            <person name="Vincze T."/>
            <person name="Anton B.P."/>
            <person name="Roberts R.J."/>
        </authorList>
    </citation>
    <scope>NUCLEOTIDE SEQUENCE [LARGE SCALE GENOMIC DNA]</scope>
    <source>
        <strain evidence="3">ATCC 33500</strain>
        <strain evidence="6">ATCC 33500 / DSM 1411 / JCM 8866 / NBRC 14739 / NCIMB 2177 / R-4</strain>
    </source>
</reference>
<dbReference type="PATRIC" id="fig|523841.21.peg.421"/>
<dbReference type="EMBL" id="CP039139">
    <property type="protein sequence ID" value="QCQ75849.1"/>
    <property type="molecule type" value="Genomic_DNA"/>
</dbReference>
<evidence type="ECO:0000313" key="4">
    <source>
        <dbReference type="Proteomes" id="UP000006469"/>
    </source>
</evidence>
<dbReference type="HOGENOM" id="CLU_540382_0_0_2"/>
<organism evidence="1 4">
    <name type="scientific">Haloferax mediterranei (strain ATCC 33500 / DSM 1411 / JCM 8866 / NBRC 14739 / NCIMB 2177 / R-4)</name>
    <name type="common">Halobacterium mediterranei</name>
    <dbReference type="NCBI Taxonomy" id="523841"/>
    <lineage>
        <taxon>Archaea</taxon>
        <taxon>Methanobacteriati</taxon>
        <taxon>Methanobacteriota</taxon>
        <taxon>Stenosarchaea group</taxon>
        <taxon>Halobacteria</taxon>
        <taxon>Halobacteriales</taxon>
        <taxon>Haloferacaceae</taxon>
        <taxon>Haloferax</taxon>
    </lineage>
</organism>
<dbReference type="eggNOG" id="ENOG502N61F">
    <property type="taxonomic scope" value="Archaea"/>
</dbReference>
<proteinExistence type="predicted"/>
<sequence length="504" mass="52162">MSQPDILLDDDKVSVVRKTVVGVDENSTPDIALNPDSASLRLGGGDGTYSEGDLRLTDKGGDVRIHASAGGGAFDRDTTRVLIGGSDGSITLGAQGTDDENTDIELLPNWATLRLGGGGGSHSDGDLQLTGEDGSVRFHASAGGGSFDPKTTRILFHGNSGTMRLGAKGLEDEDGNDIADVAIRPRWAALTLGGGGGSNSDGDIKLRDRDGKTRIHFTGGKGNSFDSTRVEIDGKDGDVKISAKEGPTFGHLGCSDPPEPNQLRYVGSVTKGSLQLGGTGVDGTLELDDVASDKRIQIGGYRTGDNPSASVDDPATRVRITMYGDLELGGGGVGGSIAVTDDQDTETMTVDGTSADLTVGSSGQNSTNGRLFVGGSWERSGVEIEGDYLGLGVETDEFRSHRSIELDGEYSTIDVYDSGNNERINMSGNLGSIALSALSQNGGTYQSVTLSGDAATITLSNSNKDTVVIDGENGDIQVGVIQSLVSTIQDLQNRVAGLENRVSP</sequence>
<evidence type="ECO:0000313" key="6">
    <source>
        <dbReference type="Proteomes" id="UP000299011"/>
    </source>
</evidence>
<gene>
    <name evidence="1" type="ordered locus">HFX_1679</name>
    <name evidence="2" type="ORF">C439_02082</name>
    <name evidence="3" type="ORF">E6P09_11420</name>
</gene>
<dbReference type="Proteomes" id="UP000299011">
    <property type="component" value="Chromosome"/>
</dbReference>
<dbReference type="PaxDb" id="523841-HFX_1679"/>
<dbReference type="RefSeq" id="WP_004056722.1">
    <property type="nucleotide sequence ID" value="NC_017941.2"/>
</dbReference>
<evidence type="ECO:0000313" key="3">
    <source>
        <dbReference type="EMBL" id="QCQ75849.1"/>
    </source>
</evidence>
<dbReference type="EMBL" id="CP001868">
    <property type="protein sequence ID" value="AFK19385.1"/>
    <property type="molecule type" value="Genomic_DNA"/>
</dbReference>
<reference evidence="1 4" key="2">
    <citation type="journal article" date="2012" name="J. Bacteriol.">
        <title>Complete genome sequence of the metabolically versatile halophilic archaeon Haloferax mediterranei, a poly(3-hydroxybutyrate-co-3-hydroxyvalerate) producer.</title>
        <authorList>
            <person name="Han J."/>
            <person name="Zhang F."/>
            <person name="Hou J."/>
            <person name="Liu X."/>
            <person name="Li M."/>
            <person name="Liu H."/>
            <person name="Cai L."/>
            <person name="Zhang B."/>
            <person name="Chen Y."/>
            <person name="Zhou J."/>
            <person name="Hu S."/>
            <person name="Xiang H."/>
        </authorList>
    </citation>
    <scope>NUCLEOTIDE SEQUENCE [LARGE SCALE GENOMIC DNA]</scope>
    <source>
        <strain evidence="4">ATCC 33500 / DSM 1411 / JCM 8866 / NBRC 14739 / NCIMB 2177 / R-4</strain>
        <strain evidence="1">CGMCC 1.2087</strain>
    </source>
</reference>
<protein>
    <submittedName>
        <fullName evidence="1">Uncharacterized protein</fullName>
    </submittedName>
</protein>
<dbReference type="Proteomes" id="UP000011603">
    <property type="component" value="Unassembled WGS sequence"/>
</dbReference>